<dbReference type="AlphaFoldDB" id="A0A9I9DW61"/>
<sequence>MTSIAGAKSETSRRSWKQSSTIIPTTTNKMTLKTQRYELQTVSPNATDFRQRPRRALDGEPQPSDGGPRTFDGDPLKFDRAHGLLTATHCIDLVDKSHEEYNRSVSNPNSSLSGLLPLRRDHAIAECFEPKLQAKNQTSA</sequence>
<reference evidence="2" key="1">
    <citation type="submission" date="2023-03" db="UniProtKB">
        <authorList>
            <consortium name="EnsemblPlants"/>
        </authorList>
    </citation>
    <scope>IDENTIFICATION</scope>
</reference>
<proteinExistence type="predicted"/>
<feature type="region of interest" description="Disordered" evidence="1">
    <location>
        <begin position="1"/>
        <end position="76"/>
    </location>
</feature>
<dbReference type="EnsemblPlants" id="MELO3C024152.2.1">
    <property type="protein sequence ID" value="MELO3C024152.2.1"/>
    <property type="gene ID" value="MELO3C024152.2"/>
</dbReference>
<name>A0A9I9DW61_CUCME</name>
<feature type="compositionally biased region" description="Polar residues" evidence="1">
    <location>
        <begin position="17"/>
        <end position="48"/>
    </location>
</feature>
<dbReference type="Gramene" id="MELO3C024152.2.1">
    <property type="protein sequence ID" value="MELO3C024152.2.1"/>
    <property type="gene ID" value="MELO3C024152.2"/>
</dbReference>
<organism evidence="2">
    <name type="scientific">Cucumis melo</name>
    <name type="common">Muskmelon</name>
    <dbReference type="NCBI Taxonomy" id="3656"/>
    <lineage>
        <taxon>Eukaryota</taxon>
        <taxon>Viridiplantae</taxon>
        <taxon>Streptophyta</taxon>
        <taxon>Embryophyta</taxon>
        <taxon>Tracheophyta</taxon>
        <taxon>Spermatophyta</taxon>
        <taxon>Magnoliopsida</taxon>
        <taxon>eudicotyledons</taxon>
        <taxon>Gunneridae</taxon>
        <taxon>Pentapetalae</taxon>
        <taxon>rosids</taxon>
        <taxon>fabids</taxon>
        <taxon>Cucurbitales</taxon>
        <taxon>Cucurbitaceae</taxon>
        <taxon>Benincaseae</taxon>
        <taxon>Cucumis</taxon>
    </lineage>
</organism>
<accession>A0A9I9DW61</accession>
<protein>
    <submittedName>
        <fullName evidence="2">Uncharacterized protein</fullName>
    </submittedName>
</protein>
<feature type="compositionally biased region" description="Basic and acidic residues" evidence="1">
    <location>
        <begin position="49"/>
        <end position="58"/>
    </location>
</feature>
<evidence type="ECO:0000313" key="2">
    <source>
        <dbReference type="EnsemblPlants" id="MELO3C024152.2.1"/>
    </source>
</evidence>
<evidence type="ECO:0000256" key="1">
    <source>
        <dbReference type="SAM" id="MobiDB-lite"/>
    </source>
</evidence>